<evidence type="ECO:0000313" key="10">
    <source>
        <dbReference type="EMBL" id="CAK9075038.1"/>
    </source>
</evidence>
<keyword evidence="8" id="KW-0812">Transmembrane</keyword>
<comment type="caution">
    <text evidence="10">The sequence shown here is derived from an EMBL/GenBank/DDBJ whole genome shotgun (WGS) entry which is preliminary data.</text>
</comment>
<dbReference type="Proteomes" id="UP001642484">
    <property type="component" value="Unassembled WGS sequence"/>
</dbReference>
<dbReference type="PANTHER" id="PTHR45646:SF11">
    <property type="entry name" value="SERINE_THREONINE-PROTEIN KINASE DOA"/>
    <property type="match status" value="1"/>
</dbReference>
<dbReference type="InterPro" id="IPR004728">
    <property type="entry name" value="Sec62"/>
</dbReference>
<feature type="region of interest" description="Disordered" evidence="7">
    <location>
        <begin position="88"/>
        <end position="110"/>
    </location>
</feature>
<evidence type="ECO:0000313" key="11">
    <source>
        <dbReference type="Proteomes" id="UP001642484"/>
    </source>
</evidence>
<evidence type="ECO:0000256" key="7">
    <source>
        <dbReference type="SAM" id="MobiDB-lite"/>
    </source>
</evidence>
<name>A0ABP0PHL5_9DINO</name>
<dbReference type="SMART" id="SM00220">
    <property type="entry name" value="S_TKc"/>
    <property type="match status" value="1"/>
</dbReference>
<evidence type="ECO:0000259" key="9">
    <source>
        <dbReference type="PROSITE" id="PS50011"/>
    </source>
</evidence>
<keyword evidence="5 6" id="KW-0067">ATP-binding</keyword>
<feature type="binding site" evidence="6">
    <location>
        <position position="446"/>
    </location>
    <ligand>
        <name>ATP</name>
        <dbReference type="ChEBI" id="CHEBI:30616"/>
    </ligand>
</feature>
<evidence type="ECO:0000256" key="1">
    <source>
        <dbReference type="ARBA" id="ARBA00022527"/>
    </source>
</evidence>
<evidence type="ECO:0000256" key="8">
    <source>
        <dbReference type="SAM" id="Phobius"/>
    </source>
</evidence>
<organism evidence="10 11">
    <name type="scientific">Durusdinium trenchii</name>
    <dbReference type="NCBI Taxonomy" id="1381693"/>
    <lineage>
        <taxon>Eukaryota</taxon>
        <taxon>Sar</taxon>
        <taxon>Alveolata</taxon>
        <taxon>Dinophyceae</taxon>
        <taxon>Suessiales</taxon>
        <taxon>Symbiodiniaceae</taxon>
        <taxon>Durusdinium</taxon>
    </lineage>
</organism>
<dbReference type="InterPro" id="IPR000719">
    <property type="entry name" value="Prot_kinase_dom"/>
</dbReference>
<dbReference type="PROSITE" id="PS50011">
    <property type="entry name" value="PROTEIN_KINASE_DOM"/>
    <property type="match status" value="1"/>
</dbReference>
<keyword evidence="8" id="KW-0472">Membrane</keyword>
<protein>
    <recommendedName>
        <fullName evidence="9">Protein kinase domain-containing protein</fullName>
    </recommendedName>
</protein>
<reference evidence="10 11" key="1">
    <citation type="submission" date="2024-02" db="EMBL/GenBank/DDBJ databases">
        <authorList>
            <person name="Chen Y."/>
            <person name="Shah S."/>
            <person name="Dougan E. K."/>
            <person name="Thang M."/>
            <person name="Chan C."/>
        </authorList>
    </citation>
    <scope>NUCLEOTIDE SEQUENCE [LARGE SCALE GENOMIC DNA]</scope>
</reference>
<keyword evidence="11" id="KW-1185">Reference proteome</keyword>
<keyword evidence="8" id="KW-1133">Transmembrane helix</keyword>
<keyword evidence="1" id="KW-0723">Serine/threonine-protein kinase</keyword>
<gene>
    <name evidence="10" type="ORF">CCMP2556_LOCUS36945</name>
</gene>
<evidence type="ECO:0000256" key="6">
    <source>
        <dbReference type="PROSITE-ProRule" id="PRU10141"/>
    </source>
</evidence>
<feature type="region of interest" description="Disordered" evidence="7">
    <location>
        <begin position="278"/>
        <end position="395"/>
    </location>
</feature>
<feature type="compositionally biased region" description="Basic and acidic residues" evidence="7">
    <location>
        <begin position="316"/>
        <end position="326"/>
    </location>
</feature>
<evidence type="ECO:0000256" key="3">
    <source>
        <dbReference type="ARBA" id="ARBA00022741"/>
    </source>
</evidence>
<dbReference type="Gene3D" id="3.30.200.20">
    <property type="entry name" value="Phosphorylase Kinase, domain 1"/>
    <property type="match status" value="1"/>
</dbReference>
<feature type="compositionally biased region" description="Low complexity" evidence="7">
    <location>
        <begin position="376"/>
        <end position="387"/>
    </location>
</feature>
<dbReference type="PANTHER" id="PTHR45646">
    <property type="entry name" value="SERINE/THREONINE-PROTEIN KINASE DOA-RELATED"/>
    <property type="match status" value="1"/>
</dbReference>
<keyword evidence="4" id="KW-0418">Kinase</keyword>
<feature type="transmembrane region" description="Helical" evidence="8">
    <location>
        <begin position="134"/>
        <end position="155"/>
    </location>
</feature>
<keyword evidence="3 6" id="KW-0547">Nucleotide-binding</keyword>
<dbReference type="PROSITE" id="PS00107">
    <property type="entry name" value="PROTEIN_KINASE_ATP"/>
    <property type="match status" value="1"/>
</dbReference>
<keyword evidence="2" id="KW-0808">Transferase</keyword>
<dbReference type="InterPro" id="IPR051175">
    <property type="entry name" value="CLK_kinases"/>
</dbReference>
<dbReference type="Pfam" id="PF03839">
    <property type="entry name" value="Sec62"/>
    <property type="match status" value="1"/>
</dbReference>
<dbReference type="Gene3D" id="1.10.510.10">
    <property type="entry name" value="Transferase(Phosphotransferase) domain 1"/>
    <property type="match status" value="1"/>
</dbReference>
<dbReference type="InterPro" id="IPR017441">
    <property type="entry name" value="Protein_kinase_ATP_BS"/>
</dbReference>
<accession>A0ABP0PHL5</accession>
<feature type="transmembrane region" description="Helical" evidence="8">
    <location>
        <begin position="161"/>
        <end position="188"/>
    </location>
</feature>
<dbReference type="PROSITE" id="PS00108">
    <property type="entry name" value="PROTEIN_KINASE_ST"/>
    <property type="match status" value="1"/>
</dbReference>
<proteinExistence type="predicted"/>
<evidence type="ECO:0000256" key="5">
    <source>
        <dbReference type="ARBA" id="ARBA00022840"/>
    </source>
</evidence>
<dbReference type="SUPFAM" id="SSF56112">
    <property type="entry name" value="Protein kinase-like (PK-like)"/>
    <property type="match status" value="1"/>
</dbReference>
<feature type="compositionally biased region" description="Basic residues" evidence="7">
    <location>
        <begin position="335"/>
        <end position="345"/>
    </location>
</feature>
<dbReference type="EMBL" id="CAXAMN010023073">
    <property type="protein sequence ID" value="CAK9075038.1"/>
    <property type="molecule type" value="Genomic_DNA"/>
</dbReference>
<dbReference type="Pfam" id="PF00069">
    <property type="entry name" value="Pkinase"/>
    <property type="match status" value="1"/>
</dbReference>
<sequence>MKVLLGKKGIKTKSASEVGKKKVDYFRGKDFKKFLLEHDTILKKKCSKALDETLEGNIPESDRDIEKLGNELIQRNFCYKAMYKPLNPTSKSDDGSEKKPKKWPDRLGRTPNQSFDCEGFYVITYEGGTGLQHFLLALIIAGVLLACMFPVWPMWAKVGVWYLSVIFLTLYFGVLILRMLIFTMFWVIGFDFWIFPNLNDEYCGFLDSFQPFYSWEKRKDDALMLLVRFASLGIAAVAIQQIAENTSFEDVQDLVKSSYADVLAWGVDKLTALPGSEKQALPSVEELQKEKDLEESEANASQVTADMADEDDDADDTKGAPPKEETQESDQGVRGHGRQLSRSRSQRCDDERKKGRYVISVSACTDSQESEEEEYSTSYSSDTSVVEAEQKSNGPRLDKDEVQHFRWASGLAMNHRYTVLDLLGDGTFGRVLLAEDQRKKRQVAIKIIRNVQKYTRNAMREAEILKDIRKAESGKSSGCVRLHETFFHEANGERLFCIVCEALGMSLYDLLKKNRYRGLWVQDIQSVAQQCLNSLRFLHADMNLTHTDLKLENVLFQSSESPQPSSFPREAAWLASKSTSSRPSAEYVRPVSTEIKLIDFGNATYELEHHSVIINTRQYRAPEVILSLGWNELSDLWSVGCIVMELYTGELLFRTHESLEHLAMMERSIERFPQALLERAGQRPDGRFVTQDKMASWKLRSPDAESASKVKQQKPLKKLVQKEHMWAQTIYARRWELETWANLNVNEPRSLANFTASLLVIDPAKRPSARTAATSRLAKLLKS</sequence>
<evidence type="ECO:0000256" key="2">
    <source>
        <dbReference type="ARBA" id="ARBA00022679"/>
    </source>
</evidence>
<dbReference type="InterPro" id="IPR008271">
    <property type="entry name" value="Ser/Thr_kinase_AS"/>
</dbReference>
<feature type="compositionally biased region" description="Basic and acidic residues" evidence="7">
    <location>
        <begin position="91"/>
        <end position="108"/>
    </location>
</feature>
<dbReference type="InterPro" id="IPR011009">
    <property type="entry name" value="Kinase-like_dom_sf"/>
</dbReference>
<feature type="domain" description="Protein kinase" evidence="9">
    <location>
        <begin position="417"/>
        <end position="781"/>
    </location>
</feature>
<evidence type="ECO:0000256" key="4">
    <source>
        <dbReference type="ARBA" id="ARBA00022777"/>
    </source>
</evidence>